<keyword evidence="1" id="KW-0812">Transmembrane</keyword>
<organism evidence="2">
    <name type="scientific">Siphoviridae sp. ctqzz19</name>
    <dbReference type="NCBI Taxonomy" id="2825682"/>
    <lineage>
        <taxon>Viruses</taxon>
        <taxon>Duplodnaviria</taxon>
        <taxon>Heunggongvirae</taxon>
        <taxon>Uroviricota</taxon>
        <taxon>Caudoviricetes</taxon>
    </lineage>
</organism>
<keyword evidence="1" id="KW-0472">Membrane</keyword>
<keyword evidence="1" id="KW-1133">Transmembrane helix</keyword>
<feature type="transmembrane region" description="Helical" evidence="1">
    <location>
        <begin position="38"/>
        <end position="59"/>
    </location>
</feature>
<name>A0A8S5U2D6_9CAUD</name>
<dbReference type="EMBL" id="BK015988">
    <property type="protein sequence ID" value="DAF88602.1"/>
    <property type="molecule type" value="Genomic_DNA"/>
</dbReference>
<accession>A0A8S5U2D6</accession>
<evidence type="ECO:0000256" key="1">
    <source>
        <dbReference type="SAM" id="Phobius"/>
    </source>
</evidence>
<reference evidence="2" key="1">
    <citation type="journal article" date="2021" name="Proc. Natl. Acad. Sci. U.S.A.">
        <title>A Catalog of Tens of Thousands of Viruses from Human Metagenomes Reveals Hidden Associations with Chronic Diseases.</title>
        <authorList>
            <person name="Tisza M.J."/>
            <person name="Buck C.B."/>
        </authorList>
    </citation>
    <scope>NUCLEOTIDE SEQUENCE</scope>
    <source>
        <strain evidence="2">Ctqzz19</strain>
    </source>
</reference>
<evidence type="ECO:0000313" key="2">
    <source>
        <dbReference type="EMBL" id="DAF88602.1"/>
    </source>
</evidence>
<sequence length="64" mass="7074">MKKRWYQRALRTFVQAFVSALAITLSTTDLTDLSRLKSILLSATLSAGAAGISAVMNWLDEKNE</sequence>
<proteinExistence type="predicted"/>
<protein>
    <submittedName>
        <fullName evidence="2">Holin</fullName>
    </submittedName>
</protein>